<feature type="non-terminal residue" evidence="4">
    <location>
        <position position="1"/>
    </location>
</feature>
<feature type="non-terminal residue" evidence="4">
    <location>
        <position position="225"/>
    </location>
</feature>
<evidence type="ECO:0000313" key="5">
    <source>
        <dbReference type="Proteomes" id="UP000654075"/>
    </source>
</evidence>
<keyword evidence="2" id="KW-0560">Oxidoreductase</keyword>
<dbReference type="GO" id="GO:0004412">
    <property type="term" value="F:homoserine dehydrogenase activity"/>
    <property type="evidence" value="ECO:0007669"/>
    <property type="project" value="InterPro"/>
</dbReference>
<dbReference type="InterPro" id="IPR011147">
    <property type="entry name" value="Bifunc_Aspkin/hSer_DH"/>
</dbReference>
<dbReference type="GO" id="GO:0009090">
    <property type="term" value="P:homoserine biosynthetic process"/>
    <property type="evidence" value="ECO:0007669"/>
    <property type="project" value="TreeGrafter"/>
</dbReference>
<evidence type="ECO:0000313" key="4">
    <source>
        <dbReference type="EMBL" id="CAE8637046.1"/>
    </source>
</evidence>
<reference evidence="4" key="1">
    <citation type="submission" date="2021-02" db="EMBL/GenBank/DDBJ databases">
        <authorList>
            <person name="Dougan E. K."/>
            <person name="Rhodes N."/>
            <person name="Thang M."/>
            <person name="Chan C."/>
        </authorList>
    </citation>
    <scope>NUCLEOTIDE SEQUENCE</scope>
</reference>
<evidence type="ECO:0000256" key="1">
    <source>
        <dbReference type="ARBA" id="ARBA00022857"/>
    </source>
</evidence>
<dbReference type="PANTHER" id="PTHR43070:SF5">
    <property type="entry name" value="HOMOSERINE DEHYDROGENASE"/>
    <property type="match status" value="1"/>
</dbReference>
<feature type="domain" description="Homoserine dehydrogenase catalytic" evidence="3">
    <location>
        <begin position="4"/>
        <end position="180"/>
    </location>
</feature>
<sequence>VLNESGDRVLRVDGIFSVSLHFICCKVSPADGSEPISFAEALSSAAAKGLLEQHESADLMGHHARLQLGLLALHLMLDGGVLGEAAQAAEVEVEPLSEETLAAKGAGEPGFVLRYVGTVEAATMTGSLKLTWVPRSHPFAQLPSDSRMARFFTQRRGPDSPVAVSGPVGCRLVGDALLADCLSLARRFGAQKVVLNPGGTDEKKKRLLHMRRAQSSQRITEFGES</sequence>
<protein>
    <recommendedName>
        <fullName evidence="3">Homoserine dehydrogenase catalytic domain-containing protein</fullName>
    </recommendedName>
</protein>
<dbReference type="SUPFAM" id="SSF55347">
    <property type="entry name" value="Glyceraldehyde-3-phosphate dehydrogenase-like, C-terminal domain"/>
    <property type="match status" value="1"/>
</dbReference>
<keyword evidence="1" id="KW-0521">NADP</keyword>
<name>A0A813HGJ6_POLGL</name>
<keyword evidence="5" id="KW-1185">Reference proteome</keyword>
<dbReference type="Pfam" id="PF00742">
    <property type="entry name" value="Homoserine_dh"/>
    <property type="match status" value="1"/>
</dbReference>
<dbReference type="PANTHER" id="PTHR43070">
    <property type="match status" value="1"/>
</dbReference>
<dbReference type="AlphaFoldDB" id="A0A813HGJ6"/>
<evidence type="ECO:0000256" key="2">
    <source>
        <dbReference type="ARBA" id="ARBA00023002"/>
    </source>
</evidence>
<dbReference type="GO" id="GO:0009067">
    <property type="term" value="P:aspartate family amino acid biosynthetic process"/>
    <property type="evidence" value="ECO:0007669"/>
    <property type="project" value="InterPro"/>
</dbReference>
<proteinExistence type="predicted"/>
<gene>
    <name evidence="4" type="ORF">PGLA1383_LOCUS52447</name>
</gene>
<evidence type="ECO:0000259" key="3">
    <source>
        <dbReference type="Pfam" id="PF00742"/>
    </source>
</evidence>
<accession>A0A813HGJ6</accession>
<dbReference type="InterPro" id="IPR001342">
    <property type="entry name" value="HDH_cat"/>
</dbReference>
<dbReference type="Gene3D" id="3.30.360.10">
    <property type="entry name" value="Dihydrodipicolinate Reductase, domain 2"/>
    <property type="match status" value="1"/>
</dbReference>
<comment type="caution">
    <text evidence="4">The sequence shown here is derived from an EMBL/GenBank/DDBJ whole genome shotgun (WGS) entry which is preliminary data.</text>
</comment>
<organism evidence="4 5">
    <name type="scientific">Polarella glacialis</name>
    <name type="common">Dinoflagellate</name>
    <dbReference type="NCBI Taxonomy" id="89957"/>
    <lineage>
        <taxon>Eukaryota</taxon>
        <taxon>Sar</taxon>
        <taxon>Alveolata</taxon>
        <taxon>Dinophyceae</taxon>
        <taxon>Suessiales</taxon>
        <taxon>Suessiaceae</taxon>
        <taxon>Polarella</taxon>
    </lineage>
</organism>
<dbReference type="EMBL" id="CAJNNV010031606">
    <property type="protein sequence ID" value="CAE8637046.1"/>
    <property type="molecule type" value="Genomic_DNA"/>
</dbReference>
<dbReference type="Proteomes" id="UP000654075">
    <property type="component" value="Unassembled WGS sequence"/>
</dbReference>